<dbReference type="InterPro" id="IPR015399">
    <property type="entry name" value="DUF1977_DnaJ-like"/>
</dbReference>
<evidence type="ECO:0000313" key="6">
    <source>
        <dbReference type="EMBL" id="CAE0757050.1"/>
    </source>
</evidence>
<dbReference type="InterPro" id="IPR036869">
    <property type="entry name" value="J_dom_sf"/>
</dbReference>
<dbReference type="GO" id="GO:0016020">
    <property type="term" value="C:membrane"/>
    <property type="evidence" value="ECO:0007669"/>
    <property type="project" value="UniProtKB-SubCell"/>
</dbReference>
<organism evidence="6">
    <name type="scientific">Chrysotila carterae</name>
    <name type="common">Marine alga</name>
    <name type="synonym">Syracosphaera carterae</name>
    <dbReference type="NCBI Taxonomy" id="13221"/>
    <lineage>
        <taxon>Eukaryota</taxon>
        <taxon>Haptista</taxon>
        <taxon>Haptophyta</taxon>
        <taxon>Prymnesiophyceae</taxon>
        <taxon>Isochrysidales</taxon>
        <taxon>Isochrysidaceae</taxon>
        <taxon>Chrysotila</taxon>
    </lineage>
</organism>
<dbReference type="Pfam" id="PF09320">
    <property type="entry name" value="DUF1977"/>
    <property type="match status" value="1"/>
</dbReference>
<accession>A0A7S4B7R1</accession>
<evidence type="ECO:0000256" key="3">
    <source>
        <dbReference type="ARBA" id="ARBA00022989"/>
    </source>
</evidence>
<gene>
    <name evidence="6" type="ORF">PCAR00345_LOCUS9644</name>
</gene>
<evidence type="ECO:0000256" key="4">
    <source>
        <dbReference type="ARBA" id="ARBA00023136"/>
    </source>
</evidence>
<evidence type="ECO:0000256" key="2">
    <source>
        <dbReference type="ARBA" id="ARBA00022692"/>
    </source>
</evidence>
<keyword evidence="2" id="KW-0812">Transmembrane</keyword>
<dbReference type="CDD" id="cd06257">
    <property type="entry name" value="DnaJ"/>
    <property type="match status" value="1"/>
</dbReference>
<dbReference type="PROSITE" id="PS50076">
    <property type="entry name" value="DNAJ_2"/>
    <property type="match status" value="1"/>
</dbReference>
<dbReference type="PANTHER" id="PTHR43908">
    <property type="entry name" value="AT29763P-RELATED"/>
    <property type="match status" value="1"/>
</dbReference>
<dbReference type="PRINTS" id="PR00625">
    <property type="entry name" value="JDOMAIN"/>
</dbReference>
<dbReference type="SMART" id="SM00271">
    <property type="entry name" value="DnaJ"/>
    <property type="match status" value="1"/>
</dbReference>
<sequence>MVDYYRVLGVERDASDADIKKAYRREALKWHPDKNPDNKDAAERRFKEISQAFKVLSNGDERAHYDRYGDEQTARPRGPGAPSHAHANMYAEELSPEDIFNMFFGIPPGARGSRRRPRPHQRAPPSDDIHVVNLNFVQLLPIVLLLLFSLLSSITIGESDKSYSFSPLDNLPEERQTLRSGVRYYVPEYFEVQYPDHASVHALETSIEKENLKRVRRRCRLERTQKQRMVDTANYYSGAERDGMLDVARRAPTKWCEELERLEAFG</sequence>
<evidence type="ECO:0000256" key="1">
    <source>
        <dbReference type="ARBA" id="ARBA00004167"/>
    </source>
</evidence>
<proteinExistence type="predicted"/>
<comment type="subcellular location">
    <subcellularLocation>
        <location evidence="1">Membrane</location>
        <topology evidence="1">Single-pass membrane protein</topology>
    </subcellularLocation>
</comment>
<dbReference type="Pfam" id="PF00226">
    <property type="entry name" value="DnaJ"/>
    <property type="match status" value="1"/>
</dbReference>
<dbReference type="Gene3D" id="1.10.287.110">
    <property type="entry name" value="DnaJ domain"/>
    <property type="match status" value="1"/>
</dbReference>
<dbReference type="InterPro" id="IPR051100">
    <property type="entry name" value="DnaJ_subfamily_B/C"/>
</dbReference>
<protein>
    <recommendedName>
        <fullName evidence="5">J domain-containing protein</fullName>
    </recommendedName>
</protein>
<keyword evidence="4" id="KW-0472">Membrane</keyword>
<keyword evidence="3" id="KW-1133">Transmembrane helix</keyword>
<dbReference type="SUPFAM" id="SSF46565">
    <property type="entry name" value="Chaperone J-domain"/>
    <property type="match status" value="1"/>
</dbReference>
<dbReference type="AlphaFoldDB" id="A0A7S4B7R1"/>
<dbReference type="InterPro" id="IPR001623">
    <property type="entry name" value="DnaJ_domain"/>
</dbReference>
<evidence type="ECO:0000259" key="5">
    <source>
        <dbReference type="PROSITE" id="PS50076"/>
    </source>
</evidence>
<feature type="domain" description="J" evidence="5">
    <location>
        <begin position="3"/>
        <end position="69"/>
    </location>
</feature>
<dbReference type="EMBL" id="HBIZ01015602">
    <property type="protein sequence ID" value="CAE0757050.1"/>
    <property type="molecule type" value="Transcribed_RNA"/>
</dbReference>
<name>A0A7S4B7R1_CHRCT</name>
<reference evidence="6" key="1">
    <citation type="submission" date="2021-01" db="EMBL/GenBank/DDBJ databases">
        <authorList>
            <person name="Corre E."/>
            <person name="Pelletier E."/>
            <person name="Niang G."/>
            <person name="Scheremetjew M."/>
            <person name="Finn R."/>
            <person name="Kale V."/>
            <person name="Holt S."/>
            <person name="Cochrane G."/>
            <person name="Meng A."/>
            <person name="Brown T."/>
            <person name="Cohen L."/>
        </authorList>
    </citation>
    <scope>NUCLEOTIDE SEQUENCE</scope>
    <source>
        <strain evidence="6">CCMP645</strain>
    </source>
</reference>